<feature type="non-terminal residue" evidence="2">
    <location>
        <position position="1"/>
    </location>
</feature>
<protein>
    <recommendedName>
        <fullName evidence="1">Methyltransferase type 11 domain-containing protein</fullName>
    </recommendedName>
</protein>
<accession>A0A0F9EN87</accession>
<dbReference type="InterPro" id="IPR013216">
    <property type="entry name" value="Methyltransf_11"/>
</dbReference>
<dbReference type="Gene3D" id="3.40.50.150">
    <property type="entry name" value="Vaccinia Virus protein VP39"/>
    <property type="match status" value="1"/>
</dbReference>
<dbReference type="GO" id="GO:0008757">
    <property type="term" value="F:S-adenosylmethionine-dependent methyltransferase activity"/>
    <property type="evidence" value="ECO:0007669"/>
    <property type="project" value="InterPro"/>
</dbReference>
<evidence type="ECO:0000313" key="2">
    <source>
        <dbReference type="EMBL" id="KKL25328.1"/>
    </source>
</evidence>
<dbReference type="SUPFAM" id="SSF158997">
    <property type="entry name" value="Trm112p-like"/>
    <property type="match status" value="1"/>
</dbReference>
<feature type="domain" description="Methyltransferase type 11" evidence="1">
    <location>
        <begin position="56"/>
        <end position="149"/>
    </location>
</feature>
<dbReference type="Gene3D" id="2.20.25.10">
    <property type="match status" value="1"/>
</dbReference>
<dbReference type="EMBL" id="LAZR01036255">
    <property type="protein sequence ID" value="KKL25328.1"/>
    <property type="molecule type" value="Genomic_DNA"/>
</dbReference>
<dbReference type="InterPro" id="IPR029063">
    <property type="entry name" value="SAM-dependent_MTases_sf"/>
</dbReference>
<dbReference type="SUPFAM" id="SSF53335">
    <property type="entry name" value="S-adenosyl-L-methionine-dependent methyltransferases"/>
    <property type="match status" value="1"/>
</dbReference>
<gene>
    <name evidence="2" type="ORF">LCGC14_2406430</name>
</gene>
<dbReference type="CDD" id="cd02440">
    <property type="entry name" value="AdoMet_MTases"/>
    <property type="match status" value="1"/>
</dbReference>
<dbReference type="Pfam" id="PF08241">
    <property type="entry name" value="Methyltransf_11"/>
    <property type="match status" value="1"/>
</dbReference>
<proteinExistence type="predicted"/>
<sequence>AYVAAYEEAQSENPRRLAVYDNEIQFVSVKELQEAIIQNIVGQIFRPLELKNCTLLEVGAGELTTLVPLAKSAPWISSISALELSWSRITVGKRFAEAQGVTPEHLVCGTACHLPFSNASFDVVFTCHCLEQANFDKYQILSELNRVARSYVVMLEPSWELGDKHQKRRIESKGFLRKLDAAIDKMGCNLVRHELLPHAGSPYNRTAAYVIKKGGATDIAMQDDVLACPHCRSTVVRHGDFYFCRFCGHLYPIVAGIPCMHPSNAILATRYEDLVATQVIKSGIKEQRSALDS</sequence>
<evidence type="ECO:0000259" key="1">
    <source>
        <dbReference type="Pfam" id="PF08241"/>
    </source>
</evidence>
<dbReference type="AlphaFoldDB" id="A0A0F9EN87"/>
<name>A0A0F9EN87_9ZZZZ</name>
<reference evidence="2" key="1">
    <citation type="journal article" date="2015" name="Nature">
        <title>Complex archaea that bridge the gap between prokaryotes and eukaryotes.</title>
        <authorList>
            <person name="Spang A."/>
            <person name="Saw J.H."/>
            <person name="Jorgensen S.L."/>
            <person name="Zaremba-Niedzwiedzka K."/>
            <person name="Martijn J."/>
            <person name="Lind A.E."/>
            <person name="van Eijk R."/>
            <person name="Schleper C."/>
            <person name="Guy L."/>
            <person name="Ettema T.J."/>
        </authorList>
    </citation>
    <scope>NUCLEOTIDE SEQUENCE</scope>
</reference>
<organism evidence="2">
    <name type="scientific">marine sediment metagenome</name>
    <dbReference type="NCBI Taxonomy" id="412755"/>
    <lineage>
        <taxon>unclassified sequences</taxon>
        <taxon>metagenomes</taxon>
        <taxon>ecological metagenomes</taxon>
    </lineage>
</organism>
<comment type="caution">
    <text evidence="2">The sequence shown here is derived from an EMBL/GenBank/DDBJ whole genome shotgun (WGS) entry which is preliminary data.</text>
</comment>